<evidence type="ECO:0000256" key="1">
    <source>
        <dbReference type="SAM" id="MobiDB-lite"/>
    </source>
</evidence>
<evidence type="ECO:0000313" key="2">
    <source>
        <dbReference type="EMBL" id="CAB4577229.1"/>
    </source>
</evidence>
<dbReference type="EMBL" id="CAEZTS010000052">
    <property type="protein sequence ID" value="CAB4577229.1"/>
    <property type="molecule type" value="Genomic_DNA"/>
</dbReference>
<feature type="region of interest" description="Disordered" evidence="1">
    <location>
        <begin position="1"/>
        <end position="22"/>
    </location>
</feature>
<dbReference type="AlphaFoldDB" id="A0A6J6EP90"/>
<proteinExistence type="predicted"/>
<reference evidence="2" key="1">
    <citation type="submission" date="2020-05" db="EMBL/GenBank/DDBJ databases">
        <authorList>
            <person name="Chiriac C."/>
            <person name="Salcher M."/>
            <person name="Ghai R."/>
            <person name="Kavagutti S V."/>
        </authorList>
    </citation>
    <scope>NUCLEOTIDE SEQUENCE</scope>
</reference>
<gene>
    <name evidence="2" type="ORF">UFOPK1722_00751</name>
</gene>
<protein>
    <submittedName>
        <fullName evidence="2">Unannotated protein</fullName>
    </submittedName>
</protein>
<name>A0A6J6EP90_9ZZZZ</name>
<organism evidence="2">
    <name type="scientific">freshwater metagenome</name>
    <dbReference type="NCBI Taxonomy" id="449393"/>
    <lineage>
        <taxon>unclassified sequences</taxon>
        <taxon>metagenomes</taxon>
        <taxon>ecological metagenomes</taxon>
    </lineage>
</organism>
<sequence>MSGSARPPTRSITMNGEPRMLSSVSRKRTLGTGTSLCAPTRRMAPAWAARSYTGNTGQSFMSGLRRVTTGSLLPS</sequence>
<accession>A0A6J6EP90</accession>